<feature type="compositionally biased region" description="Pro residues" evidence="2">
    <location>
        <begin position="55"/>
        <end position="70"/>
    </location>
</feature>
<dbReference type="Pfam" id="PF05057">
    <property type="entry name" value="DUF676"/>
    <property type="match status" value="1"/>
</dbReference>
<comment type="caution">
    <text evidence="4">The sequence shown here is derived from an EMBL/GenBank/DDBJ whole genome shotgun (WGS) entry which is preliminary data.</text>
</comment>
<dbReference type="EMBL" id="MU129062">
    <property type="protein sequence ID" value="KAF9508264.1"/>
    <property type="molecule type" value="Genomic_DNA"/>
</dbReference>
<accession>A0A9P6ALW7</accession>
<dbReference type="InterPro" id="IPR029058">
    <property type="entry name" value="AB_hydrolase_fold"/>
</dbReference>
<feature type="region of interest" description="Disordered" evidence="2">
    <location>
        <begin position="490"/>
        <end position="515"/>
    </location>
</feature>
<evidence type="ECO:0000259" key="3">
    <source>
        <dbReference type="Pfam" id="PF05057"/>
    </source>
</evidence>
<dbReference type="Proteomes" id="UP000886523">
    <property type="component" value="Unassembled WGS sequence"/>
</dbReference>
<reference evidence="4" key="1">
    <citation type="journal article" date="2020" name="Nat. Commun.">
        <title>Large-scale genome sequencing of mycorrhizal fungi provides insights into the early evolution of symbiotic traits.</title>
        <authorList>
            <person name="Miyauchi S."/>
            <person name="Kiss E."/>
            <person name="Kuo A."/>
            <person name="Drula E."/>
            <person name="Kohler A."/>
            <person name="Sanchez-Garcia M."/>
            <person name="Morin E."/>
            <person name="Andreopoulos B."/>
            <person name="Barry K.W."/>
            <person name="Bonito G."/>
            <person name="Buee M."/>
            <person name="Carver A."/>
            <person name="Chen C."/>
            <person name="Cichocki N."/>
            <person name="Clum A."/>
            <person name="Culley D."/>
            <person name="Crous P.W."/>
            <person name="Fauchery L."/>
            <person name="Girlanda M."/>
            <person name="Hayes R.D."/>
            <person name="Keri Z."/>
            <person name="LaButti K."/>
            <person name="Lipzen A."/>
            <person name="Lombard V."/>
            <person name="Magnuson J."/>
            <person name="Maillard F."/>
            <person name="Murat C."/>
            <person name="Nolan M."/>
            <person name="Ohm R.A."/>
            <person name="Pangilinan J."/>
            <person name="Pereira M.F."/>
            <person name="Perotto S."/>
            <person name="Peter M."/>
            <person name="Pfister S."/>
            <person name="Riley R."/>
            <person name="Sitrit Y."/>
            <person name="Stielow J.B."/>
            <person name="Szollosi G."/>
            <person name="Zifcakova L."/>
            <person name="Stursova M."/>
            <person name="Spatafora J.W."/>
            <person name="Tedersoo L."/>
            <person name="Vaario L.M."/>
            <person name="Yamada A."/>
            <person name="Yan M."/>
            <person name="Wang P."/>
            <person name="Xu J."/>
            <person name="Bruns T."/>
            <person name="Baldrian P."/>
            <person name="Vilgalys R."/>
            <person name="Dunand C."/>
            <person name="Henrissat B."/>
            <person name="Grigoriev I.V."/>
            <person name="Hibbett D."/>
            <person name="Nagy L.G."/>
            <person name="Martin F.M."/>
        </authorList>
    </citation>
    <scope>NUCLEOTIDE SEQUENCE</scope>
    <source>
        <strain evidence="4">UP504</strain>
    </source>
</reference>
<dbReference type="AlphaFoldDB" id="A0A9P6ALW7"/>
<proteinExistence type="inferred from homology"/>
<dbReference type="InterPro" id="IPR007751">
    <property type="entry name" value="DUF676_lipase-like"/>
</dbReference>
<organism evidence="4 5">
    <name type="scientific">Hydnum rufescens UP504</name>
    <dbReference type="NCBI Taxonomy" id="1448309"/>
    <lineage>
        <taxon>Eukaryota</taxon>
        <taxon>Fungi</taxon>
        <taxon>Dikarya</taxon>
        <taxon>Basidiomycota</taxon>
        <taxon>Agaricomycotina</taxon>
        <taxon>Agaricomycetes</taxon>
        <taxon>Cantharellales</taxon>
        <taxon>Hydnaceae</taxon>
        <taxon>Hydnum</taxon>
    </lineage>
</organism>
<keyword evidence="5" id="KW-1185">Reference proteome</keyword>
<dbReference type="OrthoDB" id="5592486at2759"/>
<comment type="similarity">
    <text evidence="1">Belongs to the putative lipase ROG1 family.</text>
</comment>
<evidence type="ECO:0000313" key="5">
    <source>
        <dbReference type="Proteomes" id="UP000886523"/>
    </source>
</evidence>
<feature type="region of interest" description="Disordered" evidence="2">
    <location>
        <begin position="1"/>
        <end position="76"/>
    </location>
</feature>
<evidence type="ECO:0000256" key="1">
    <source>
        <dbReference type="ARBA" id="ARBA00007920"/>
    </source>
</evidence>
<sequence>MPWFLQEGSDIDSGGSKNLLWPRRKSQKPTMRVATPASSPRSRVGSARVLYPQPTIDPFPGNPSIHPPSPRTDNSLSSVTNEYWLDHERTAAALRDAMDGDLMFDARQHNPNTYSFHSKSPRDLVCPSTLPSASLGPILSLLRLPSDSKSNAIASAPPIPAILARPTSPARSSVDTLRFIQKREMHWSVSANAQPSWSPNWWFQNKEDVEPLLSDRDQTDASGPTKEKIQKRYRAPKEACVLVHGCLVSIRYRSVTIIVISYWRGIKEALETIGCEVVIAKDPIQTLPGRKVHLIGHSMGGLDCRYLVAHLRSDRFTPISVTTIATPHRGSSFADHFIATLGRERMPSLLSLLDMLPNGGGDGKAFDSLTLDAMRKFNETTPMFPMSSISPGGHASNQAPQCIQVSSTFSWPHSVILEKEGPNDGLVSVESSKWGTYLGTLEGVNHPDLVGWVNTARYKWADLTGKSIQYKAATFYLQIADMLAERVEMQPELETTEADSKPPPISPSPEEERRH</sequence>
<evidence type="ECO:0000313" key="4">
    <source>
        <dbReference type="EMBL" id="KAF9508264.1"/>
    </source>
</evidence>
<gene>
    <name evidence="4" type="ORF">BS47DRAFT_1366065</name>
</gene>
<dbReference type="PANTHER" id="PTHR11440">
    <property type="entry name" value="LECITHIN-CHOLESTEROL ACYLTRANSFERASE-RELATED"/>
    <property type="match status" value="1"/>
</dbReference>
<name>A0A9P6ALW7_9AGAM</name>
<dbReference type="Gene3D" id="3.40.50.1820">
    <property type="entry name" value="alpha/beta hydrolase"/>
    <property type="match status" value="1"/>
</dbReference>
<feature type="domain" description="DUF676" evidence="3">
    <location>
        <begin position="263"/>
        <end position="343"/>
    </location>
</feature>
<evidence type="ECO:0000256" key="2">
    <source>
        <dbReference type="SAM" id="MobiDB-lite"/>
    </source>
</evidence>
<dbReference type="SUPFAM" id="SSF53474">
    <property type="entry name" value="alpha/beta-Hydrolases"/>
    <property type="match status" value="1"/>
</dbReference>
<protein>
    <recommendedName>
        <fullName evidence="3">DUF676 domain-containing protein</fullName>
    </recommendedName>
</protein>